<feature type="domain" description="Histidine kinase" evidence="8">
    <location>
        <begin position="354"/>
        <end position="557"/>
    </location>
</feature>
<organism evidence="10 11">
    <name type="scientific">Haloferax larsenii</name>
    <dbReference type="NCBI Taxonomy" id="302484"/>
    <lineage>
        <taxon>Archaea</taxon>
        <taxon>Methanobacteriati</taxon>
        <taxon>Methanobacteriota</taxon>
        <taxon>Stenosarchaea group</taxon>
        <taxon>Halobacteria</taxon>
        <taxon>Halobacteriales</taxon>
        <taxon>Haloferacaceae</taxon>
        <taxon>Haloferax</taxon>
    </lineage>
</organism>
<dbReference type="Gene3D" id="3.30.565.10">
    <property type="entry name" value="Histidine kinase-like ATPase, C-terminal domain"/>
    <property type="match status" value="1"/>
</dbReference>
<accession>A0A1H7HPZ1</accession>
<dbReference type="GO" id="GO:0000155">
    <property type="term" value="F:phosphorelay sensor kinase activity"/>
    <property type="evidence" value="ECO:0007669"/>
    <property type="project" value="InterPro"/>
</dbReference>
<dbReference type="InterPro" id="IPR003594">
    <property type="entry name" value="HATPase_dom"/>
</dbReference>
<gene>
    <name evidence="10" type="ORF">SAMN04488691_101631</name>
</gene>
<dbReference type="InterPro" id="IPR004358">
    <property type="entry name" value="Sig_transdc_His_kin-like_C"/>
</dbReference>
<feature type="transmembrane region" description="Helical" evidence="7">
    <location>
        <begin position="39"/>
        <end position="59"/>
    </location>
</feature>
<dbReference type="Gene3D" id="1.10.287.130">
    <property type="match status" value="1"/>
</dbReference>
<dbReference type="InterPro" id="IPR003661">
    <property type="entry name" value="HisK_dim/P_dom"/>
</dbReference>
<dbReference type="EMBL" id="FOAD01000001">
    <property type="protein sequence ID" value="SEK51572.1"/>
    <property type="molecule type" value="Genomic_DNA"/>
</dbReference>
<keyword evidence="7" id="KW-0472">Membrane</keyword>
<dbReference type="SUPFAM" id="SSF47384">
    <property type="entry name" value="Homodimeric domain of signal transducing histidine kinase"/>
    <property type="match status" value="1"/>
</dbReference>
<proteinExistence type="predicted"/>
<protein>
    <submittedName>
        <fullName evidence="10">PAS domain S-box-containing protein</fullName>
    </submittedName>
</protein>
<dbReference type="CDD" id="cd00130">
    <property type="entry name" value="PAS"/>
    <property type="match status" value="1"/>
</dbReference>
<dbReference type="Pfam" id="PF16927">
    <property type="entry name" value="HisKA_7TM"/>
    <property type="match status" value="1"/>
</dbReference>
<dbReference type="Pfam" id="PF02518">
    <property type="entry name" value="HATPase_c"/>
    <property type="match status" value="1"/>
</dbReference>
<keyword evidence="7" id="KW-1133">Transmembrane helix</keyword>
<keyword evidence="3" id="KW-0547">Nucleotide-binding</keyword>
<keyword evidence="2" id="KW-0808">Transferase</keyword>
<evidence type="ECO:0000259" key="8">
    <source>
        <dbReference type="PROSITE" id="PS50109"/>
    </source>
</evidence>
<dbReference type="OrthoDB" id="342253at2157"/>
<dbReference type="Proteomes" id="UP000183894">
    <property type="component" value="Unassembled WGS sequence"/>
</dbReference>
<dbReference type="PRINTS" id="PR00344">
    <property type="entry name" value="BCTRLSENSOR"/>
</dbReference>
<dbReference type="PANTHER" id="PTHR43065">
    <property type="entry name" value="SENSOR HISTIDINE KINASE"/>
    <property type="match status" value="1"/>
</dbReference>
<dbReference type="SUPFAM" id="SSF55785">
    <property type="entry name" value="PYP-like sensor domain (PAS domain)"/>
    <property type="match status" value="1"/>
</dbReference>
<dbReference type="InterPro" id="IPR035965">
    <property type="entry name" value="PAS-like_dom_sf"/>
</dbReference>
<evidence type="ECO:0000313" key="11">
    <source>
        <dbReference type="Proteomes" id="UP000183894"/>
    </source>
</evidence>
<dbReference type="SUPFAM" id="SSF55874">
    <property type="entry name" value="ATPase domain of HSP90 chaperone/DNA topoisomerase II/histidine kinase"/>
    <property type="match status" value="1"/>
</dbReference>
<dbReference type="Pfam" id="PF08448">
    <property type="entry name" value="PAS_4"/>
    <property type="match status" value="1"/>
</dbReference>
<evidence type="ECO:0000259" key="9">
    <source>
        <dbReference type="PROSITE" id="PS50112"/>
    </source>
</evidence>
<feature type="transmembrane region" description="Helical" evidence="7">
    <location>
        <begin position="98"/>
        <end position="118"/>
    </location>
</feature>
<keyword evidence="6" id="KW-0902">Two-component regulatory system</keyword>
<keyword evidence="4" id="KW-0418">Kinase</keyword>
<dbReference type="NCBIfam" id="TIGR00229">
    <property type="entry name" value="sensory_box"/>
    <property type="match status" value="1"/>
</dbReference>
<feature type="domain" description="PAS" evidence="9">
    <location>
        <begin position="237"/>
        <end position="290"/>
    </location>
</feature>
<feature type="transmembrane region" description="Helical" evidence="7">
    <location>
        <begin position="6"/>
        <end position="27"/>
    </location>
</feature>
<evidence type="ECO:0000256" key="2">
    <source>
        <dbReference type="ARBA" id="ARBA00022679"/>
    </source>
</evidence>
<evidence type="ECO:0000313" key="10">
    <source>
        <dbReference type="EMBL" id="SEK51572.1"/>
    </source>
</evidence>
<dbReference type="CDD" id="cd00075">
    <property type="entry name" value="HATPase"/>
    <property type="match status" value="1"/>
</dbReference>
<sequence>MAGVPPPPIALLVGVALVALVVAKAFVNRRRDRPGATELGVLLAVVGTWCGLYAAQLAATTTATMVFLYQLIYLCIVAVPPLWFLFASSYTGRQSLPLLGWLAAGIISVGCFLGALLWPETTLVWTDVEVVSIGQLRALSLDKGPVFYVFIGYAYTLLLWGAARIGRYAITTRGRARNQTRVIAFALFIVLVPNAAFNTGLAPFEFDPTPFVFILSVLLFVAADFRYGLFRAHPLARDVAREHVIEEMVDGVLVVDRANVITDVNPAAATALGVSPRSVIGEKLDAVLPDLATRIESADSESETYYHASSDVTYDVRVSPFSRPKNGLQGRIVTLHDVSETRQREERLSVLNRILRHDIRNGLNVVGGFADLVADTDADAEMRQHAAARIKHRTDELLDLAEKIRAIEKGLDRQNERQSTELMGVLDIVVERIERQWPEATVTLSGPDEVTVLTTPIAEALFHNLVENAAEHGGESPTIDVVVTTADDWVTVEVTDDGPGIPKKELEAIESGETQLAHASGIGLWLATWLVRQSSGTIEFDATDEGTVVTVRLRRARPDDETVPA</sequence>
<keyword evidence="1" id="KW-0597">Phosphoprotein</keyword>
<evidence type="ECO:0000256" key="5">
    <source>
        <dbReference type="ARBA" id="ARBA00022840"/>
    </source>
</evidence>
<evidence type="ECO:0000256" key="3">
    <source>
        <dbReference type="ARBA" id="ARBA00022741"/>
    </source>
</evidence>
<dbReference type="PANTHER" id="PTHR43065:SF10">
    <property type="entry name" value="PEROXIDE STRESS-ACTIVATED HISTIDINE KINASE MAK3"/>
    <property type="match status" value="1"/>
</dbReference>
<evidence type="ECO:0000256" key="6">
    <source>
        <dbReference type="ARBA" id="ARBA00023012"/>
    </source>
</evidence>
<evidence type="ECO:0000256" key="7">
    <source>
        <dbReference type="SAM" id="Phobius"/>
    </source>
</evidence>
<dbReference type="InterPro" id="IPR013656">
    <property type="entry name" value="PAS_4"/>
</dbReference>
<dbReference type="Gene3D" id="3.30.450.20">
    <property type="entry name" value="PAS domain"/>
    <property type="match status" value="1"/>
</dbReference>
<dbReference type="SMART" id="SM00388">
    <property type="entry name" value="HisKA"/>
    <property type="match status" value="1"/>
</dbReference>
<dbReference type="PROSITE" id="PS50109">
    <property type="entry name" value="HIS_KIN"/>
    <property type="match status" value="1"/>
</dbReference>
<dbReference type="InterPro" id="IPR005467">
    <property type="entry name" value="His_kinase_dom"/>
</dbReference>
<dbReference type="GO" id="GO:0005524">
    <property type="term" value="F:ATP binding"/>
    <property type="evidence" value="ECO:0007669"/>
    <property type="project" value="UniProtKB-KW"/>
</dbReference>
<dbReference type="PROSITE" id="PS50112">
    <property type="entry name" value="PAS"/>
    <property type="match status" value="1"/>
</dbReference>
<evidence type="ECO:0000256" key="1">
    <source>
        <dbReference type="ARBA" id="ARBA00022553"/>
    </source>
</evidence>
<name>A0A1H7HPZ1_HALLR</name>
<feature type="transmembrane region" description="Helical" evidence="7">
    <location>
        <begin position="65"/>
        <end position="86"/>
    </location>
</feature>
<dbReference type="InterPro" id="IPR036890">
    <property type="entry name" value="HATPase_C_sf"/>
</dbReference>
<dbReference type="CDD" id="cd00082">
    <property type="entry name" value="HisKA"/>
    <property type="match status" value="1"/>
</dbReference>
<dbReference type="InterPro" id="IPR000014">
    <property type="entry name" value="PAS"/>
</dbReference>
<dbReference type="RefSeq" id="WP_074791954.1">
    <property type="nucleotide sequence ID" value="NZ_FOAD01000001.1"/>
</dbReference>
<dbReference type="InterPro" id="IPR036097">
    <property type="entry name" value="HisK_dim/P_sf"/>
</dbReference>
<feature type="transmembrane region" description="Helical" evidence="7">
    <location>
        <begin position="182"/>
        <end position="204"/>
    </location>
</feature>
<dbReference type="AlphaFoldDB" id="A0A1H7HPZ1"/>
<keyword evidence="5" id="KW-0067">ATP-binding</keyword>
<feature type="transmembrane region" description="Helical" evidence="7">
    <location>
        <begin position="146"/>
        <end position="170"/>
    </location>
</feature>
<dbReference type="SMART" id="SM00387">
    <property type="entry name" value="HATPase_c"/>
    <property type="match status" value="1"/>
</dbReference>
<feature type="transmembrane region" description="Helical" evidence="7">
    <location>
        <begin position="210"/>
        <end position="229"/>
    </location>
</feature>
<reference evidence="10 11" key="1">
    <citation type="submission" date="2016-10" db="EMBL/GenBank/DDBJ databases">
        <authorList>
            <person name="de Groot N.N."/>
        </authorList>
    </citation>
    <scope>NUCLEOTIDE SEQUENCE [LARGE SCALE GENOMIC DNA]</scope>
    <source>
        <strain evidence="10 11">CDM_5</strain>
    </source>
</reference>
<evidence type="ECO:0000256" key="4">
    <source>
        <dbReference type="ARBA" id="ARBA00022777"/>
    </source>
</evidence>
<keyword evidence="7" id="KW-0812">Transmembrane</keyword>
<dbReference type="InterPro" id="IPR031621">
    <property type="entry name" value="HisKA_7TM"/>
</dbReference>